<protein>
    <submittedName>
        <fullName evidence="1">Uncharacterized protein</fullName>
    </submittedName>
</protein>
<reference evidence="2" key="1">
    <citation type="journal article" date="2013" name="Science">
        <title>The Amborella genome and the evolution of flowering plants.</title>
        <authorList>
            <consortium name="Amborella Genome Project"/>
        </authorList>
    </citation>
    <scope>NUCLEOTIDE SEQUENCE [LARGE SCALE GENOMIC DNA]</scope>
</reference>
<gene>
    <name evidence="1" type="ORF">AMTR_s00067p00057180</name>
</gene>
<name>U5D8G5_AMBTC</name>
<dbReference type="EMBL" id="KI392078">
    <property type="protein sequence ID" value="ERN18769.1"/>
    <property type="molecule type" value="Genomic_DNA"/>
</dbReference>
<proteinExistence type="predicted"/>
<keyword evidence="2" id="KW-1185">Reference proteome</keyword>
<dbReference type="Proteomes" id="UP000017836">
    <property type="component" value="Unassembled WGS sequence"/>
</dbReference>
<dbReference type="Gramene" id="ERN18769">
    <property type="protein sequence ID" value="ERN18769"/>
    <property type="gene ID" value="AMTR_s00067p00057180"/>
</dbReference>
<evidence type="ECO:0000313" key="1">
    <source>
        <dbReference type="EMBL" id="ERN18769.1"/>
    </source>
</evidence>
<sequence>MMISIQKLANVEAATRAEKGEQAGPSNGIGPPIRVWQAPLDETLRETKTGTGKEVREKVIDVLNFQQHTSIYGLPIGNLSALLSQSGGYGIIFPRNMFNAAS</sequence>
<evidence type="ECO:0000313" key="2">
    <source>
        <dbReference type="Proteomes" id="UP000017836"/>
    </source>
</evidence>
<accession>U5D8G5</accession>
<organism evidence="1 2">
    <name type="scientific">Amborella trichopoda</name>
    <dbReference type="NCBI Taxonomy" id="13333"/>
    <lineage>
        <taxon>Eukaryota</taxon>
        <taxon>Viridiplantae</taxon>
        <taxon>Streptophyta</taxon>
        <taxon>Embryophyta</taxon>
        <taxon>Tracheophyta</taxon>
        <taxon>Spermatophyta</taxon>
        <taxon>Magnoliopsida</taxon>
        <taxon>Amborellales</taxon>
        <taxon>Amborellaceae</taxon>
        <taxon>Amborella</taxon>
    </lineage>
</organism>
<dbReference type="AlphaFoldDB" id="U5D8G5"/>
<dbReference type="HOGENOM" id="CLU_2281236_0_0_1"/>